<feature type="domain" description="Glutaminase EF-hand" evidence="2">
    <location>
        <begin position="3"/>
        <end position="47"/>
    </location>
</feature>
<dbReference type="EMBL" id="UYRU01061506">
    <property type="protein sequence ID" value="VDN15128.1"/>
    <property type="molecule type" value="Genomic_DNA"/>
</dbReference>
<evidence type="ECO:0000256" key="1">
    <source>
        <dbReference type="SAM" id="MobiDB-lite"/>
    </source>
</evidence>
<dbReference type="Pfam" id="PF17959">
    <property type="entry name" value="EF-hand_14"/>
    <property type="match status" value="1"/>
</dbReference>
<accession>A0A3P7LYJ3</accession>
<organism evidence="3 4">
    <name type="scientific">Dibothriocephalus latus</name>
    <name type="common">Fish tapeworm</name>
    <name type="synonym">Diphyllobothrium latum</name>
    <dbReference type="NCBI Taxonomy" id="60516"/>
    <lineage>
        <taxon>Eukaryota</taxon>
        <taxon>Metazoa</taxon>
        <taxon>Spiralia</taxon>
        <taxon>Lophotrochozoa</taxon>
        <taxon>Platyhelminthes</taxon>
        <taxon>Cestoda</taxon>
        <taxon>Eucestoda</taxon>
        <taxon>Diphyllobothriidea</taxon>
        <taxon>Diphyllobothriidae</taxon>
        <taxon>Dibothriocephalus</taxon>
    </lineage>
</organism>
<dbReference type="Gene3D" id="1.10.238.210">
    <property type="match status" value="1"/>
</dbReference>
<dbReference type="Proteomes" id="UP000281553">
    <property type="component" value="Unassembled WGS sequence"/>
</dbReference>
<keyword evidence="4" id="KW-1185">Reference proteome</keyword>
<dbReference type="InterPro" id="IPR041541">
    <property type="entry name" value="Glutaminase_EF-hand"/>
</dbReference>
<protein>
    <recommendedName>
        <fullName evidence="2">Glutaminase EF-hand domain-containing protein</fullName>
    </recommendedName>
</protein>
<evidence type="ECO:0000259" key="2">
    <source>
        <dbReference type="Pfam" id="PF17959"/>
    </source>
</evidence>
<reference evidence="3 4" key="1">
    <citation type="submission" date="2018-11" db="EMBL/GenBank/DDBJ databases">
        <authorList>
            <consortium name="Pathogen Informatics"/>
        </authorList>
    </citation>
    <scope>NUCLEOTIDE SEQUENCE [LARGE SCALE GENOMIC DNA]</scope>
</reference>
<dbReference type="AlphaFoldDB" id="A0A3P7LYJ3"/>
<feature type="region of interest" description="Disordered" evidence="1">
    <location>
        <begin position="23"/>
        <end position="49"/>
    </location>
</feature>
<evidence type="ECO:0000313" key="4">
    <source>
        <dbReference type="Proteomes" id="UP000281553"/>
    </source>
</evidence>
<name>A0A3P7LYJ3_DIBLA</name>
<gene>
    <name evidence="3" type="ORF">DILT_LOCUS10959</name>
</gene>
<sequence length="49" mass="5688">MISKAGIAFTDPRLSSFMTALRDLSDSRQEREHTDTLHGLKMDKEEFFQ</sequence>
<proteinExistence type="predicted"/>
<evidence type="ECO:0000313" key="3">
    <source>
        <dbReference type="EMBL" id="VDN15128.1"/>
    </source>
</evidence>